<keyword evidence="5" id="KW-1185">Reference proteome</keyword>
<dbReference type="GO" id="GO:0003887">
    <property type="term" value="F:DNA-directed DNA polymerase activity"/>
    <property type="evidence" value="ECO:0007669"/>
    <property type="project" value="UniProtKB-EC"/>
</dbReference>
<proteinExistence type="predicted"/>
<dbReference type="Proteomes" id="UP000254069">
    <property type="component" value="Unassembled WGS sequence"/>
</dbReference>
<dbReference type="GO" id="GO:0003676">
    <property type="term" value="F:nucleic acid binding"/>
    <property type="evidence" value="ECO:0007669"/>
    <property type="project" value="InterPro"/>
</dbReference>
<dbReference type="KEGG" id="salg:BS332_16530"/>
<dbReference type="InterPro" id="IPR013520">
    <property type="entry name" value="Ribonucl_H"/>
</dbReference>
<evidence type="ECO:0000313" key="5">
    <source>
        <dbReference type="Proteomes" id="UP000254069"/>
    </source>
</evidence>
<reference evidence="4 5" key="1">
    <citation type="submission" date="2018-06" db="EMBL/GenBank/DDBJ databases">
        <authorList>
            <consortium name="Pathogen Informatics"/>
            <person name="Doyle S."/>
        </authorList>
    </citation>
    <scope>NUCLEOTIDE SEQUENCE [LARGE SCALE GENOMIC DNA]</scope>
    <source>
        <strain evidence="4 5">NCTC10738</strain>
    </source>
</reference>
<dbReference type="GO" id="GO:0005829">
    <property type="term" value="C:cytosol"/>
    <property type="evidence" value="ECO:0007669"/>
    <property type="project" value="TreeGrafter"/>
</dbReference>
<keyword evidence="4" id="KW-0808">Transferase</keyword>
<evidence type="ECO:0000256" key="1">
    <source>
        <dbReference type="ARBA" id="ARBA00022722"/>
    </source>
</evidence>
<protein>
    <submittedName>
        <fullName evidence="4">DNA polymerase III polC-type</fullName>
        <ecNumber evidence="4">2.7.7.7</ecNumber>
    </submittedName>
</protein>
<dbReference type="AlphaFoldDB" id="A0A380BZ07"/>
<accession>A0A380BZ07</accession>
<gene>
    <name evidence="4" type="primary">polC_2</name>
    <name evidence="4" type="ORF">NCTC10738_04219</name>
</gene>
<evidence type="ECO:0000256" key="2">
    <source>
        <dbReference type="ARBA" id="ARBA00022801"/>
    </source>
</evidence>
<dbReference type="InterPro" id="IPR036397">
    <property type="entry name" value="RNaseH_sf"/>
</dbReference>
<dbReference type="Gene3D" id="3.30.420.10">
    <property type="entry name" value="Ribonuclease H-like superfamily/Ribonuclease H"/>
    <property type="match status" value="1"/>
</dbReference>
<dbReference type="GeneID" id="93808901"/>
<evidence type="ECO:0000256" key="3">
    <source>
        <dbReference type="ARBA" id="ARBA00022839"/>
    </source>
</evidence>
<keyword evidence="2" id="KW-0378">Hydrolase</keyword>
<organism evidence="4 5">
    <name type="scientific">Shewanella algae</name>
    <dbReference type="NCBI Taxonomy" id="38313"/>
    <lineage>
        <taxon>Bacteria</taxon>
        <taxon>Pseudomonadati</taxon>
        <taxon>Pseudomonadota</taxon>
        <taxon>Gammaproteobacteria</taxon>
        <taxon>Alteromonadales</taxon>
        <taxon>Shewanellaceae</taxon>
        <taxon>Shewanella</taxon>
    </lineage>
</organism>
<dbReference type="CDD" id="cd06127">
    <property type="entry name" value="DEDDh"/>
    <property type="match status" value="1"/>
</dbReference>
<dbReference type="InterPro" id="IPR012337">
    <property type="entry name" value="RNaseH-like_sf"/>
</dbReference>
<keyword evidence="3" id="KW-0269">Exonuclease</keyword>
<dbReference type="PANTHER" id="PTHR30231:SF4">
    <property type="entry name" value="PROTEIN NEN2"/>
    <property type="match status" value="1"/>
</dbReference>
<dbReference type="EC" id="2.7.7.7" evidence="4"/>
<name>A0A380BZ07_9GAMM</name>
<sequence>MPLLHKARLAWHCWQAKEPLKVFYQSLSPVLSKPVAEAPLMALDLEMTGLEPGCDQILSIGVVPINKGRLELSGARHKLVSIAGSVGQSATIHGIMDRHLEQGALAPEQLLPWLLRQSQGRILLMHHAPLDCAFLSRLCQQAYGTKLHLPVIDTLLLEKTRLQRQQEVLPSGSLRLGACRSRYHLPPYSAHNALTDALACGELFLAQSCDAAKEPVADFLSWV</sequence>
<evidence type="ECO:0000313" key="4">
    <source>
        <dbReference type="EMBL" id="SUJ09776.1"/>
    </source>
</evidence>
<dbReference type="PANTHER" id="PTHR30231">
    <property type="entry name" value="DNA POLYMERASE III SUBUNIT EPSILON"/>
    <property type="match status" value="1"/>
</dbReference>
<keyword evidence="1" id="KW-0540">Nuclease</keyword>
<dbReference type="RefSeq" id="WP_037436465.1">
    <property type="nucleotide sequence ID" value="NZ_AP024609.1"/>
</dbReference>
<keyword evidence="4" id="KW-0548">Nucleotidyltransferase</keyword>
<dbReference type="SUPFAM" id="SSF53098">
    <property type="entry name" value="Ribonuclease H-like"/>
    <property type="match status" value="1"/>
</dbReference>
<dbReference type="EMBL" id="UGYO01000002">
    <property type="protein sequence ID" value="SUJ09776.1"/>
    <property type="molecule type" value="Genomic_DNA"/>
</dbReference>
<dbReference type="SMART" id="SM00479">
    <property type="entry name" value="EXOIII"/>
    <property type="match status" value="1"/>
</dbReference>
<dbReference type="GO" id="GO:0008408">
    <property type="term" value="F:3'-5' exonuclease activity"/>
    <property type="evidence" value="ECO:0007669"/>
    <property type="project" value="TreeGrafter"/>
</dbReference>
<dbReference type="Pfam" id="PF00929">
    <property type="entry name" value="RNase_T"/>
    <property type="match status" value="1"/>
</dbReference>